<organism evidence="7 8">
    <name type="scientific">Jiulongibacter sediminis</name>
    <dbReference type="NCBI Taxonomy" id="1605367"/>
    <lineage>
        <taxon>Bacteria</taxon>
        <taxon>Pseudomonadati</taxon>
        <taxon>Bacteroidota</taxon>
        <taxon>Cytophagia</taxon>
        <taxon>Cytophagales</taxon>
        <taxon>Leadbetterellaceae</taxon>
        <taxon>Jiulongibacter</taxon>
    </lineage>
</organism>
<keyword evidence="8" id="KW-1185">Reference proteome</keyword>
<dbReference type="PATRIC" id="fig|1605367.3.peg.3077"/>
<keyword evidence="3" id="KW-0479">Metal-binding</keyword>
<dbReference type="GO" id="GO:0043448">
    <property type="term" value="P:alkane catabolic process"/>
    <property type="evidence" value="ECO:0007669"/>
    <property type="project" value="TreeGrafter"/>
</dbReference>
<sequence length="476" mass="55342">MRDYHVVRVNYLGGIASPGELRNLLEILKSCEVADLRFGLRQQAVFKVSFLHEKTFFQRMEAAEIDYYIHANPHPNVVSSYVAEEVFQRGNWLSEGIYKDIFDGFDFNPKLKVNISDNAQSFTPFFSGHINFISSEKPNFWYLYFRQPKSNELIAYDNLLFSTELAEISKKIEANVLENKDPFYALPELISSPVKQELKLPKFTLPYYEGFNRYGKKSWLGIYRRNETFRVSFLLDLCNLCISTKIGEICITPWKSIIIKNIDTKDRKNWSSLLAKHDINVRHAANELNWQIEDDSPLALKLKSRLVKYFNKMDLRTFGICLGIKTVPRTEVFASIMVNRRKLLNLIPVYDITYTLDYDPNGRKVAYFAKGIPGFQLSERLRKSVLAFNENISNKTIFEIPESKEQATSELETTSIHECGNCQTIYQKEYGDVFNQIEPGTDFDDLPDHYVCPVCFSEKEQFVIKEKLLSWLEEHA</sequence>
<name>A0A0P7C342_9BACT</name>
<dbReference type="InterPro" id="IPR050526">
    <property type="entry name" value="Rubredoxin_ET"/>
</dbReference>
<keyword evidence="4" id="KW-0249">Electron transport</keyword>
<evidence type="ECO:0000259" key="6">
    <source>
        <dbReference type="PROSITE" id="PS50903"/>
    </source>
</evidence>
<dbReference type="InterPro" id="IPR024934">
    <property type="entry name" value="Rubredoxin-like_dom"/>
</dbReference>
<dbReference type="PROSITE" id="PS50903">
    <property type="entry name" value="RUBREDOXIN_LIKE"/>
    <property type="match status" value="1"/>
</dbReference>
<evidence type="ECO:0000256" key="4">
    <source>
        <dbReference type="ARBA" id="ARBA00022982"/>
    </source>
</evidence>
<evidence type="ECO:0000256" key="1">
    <source>
        <dbReference type="ARBA" id="ARBA00001965"/>
    </source>
</evidence>
<evidence type="ECO:0000313" key="7">
    <source>
        <dbReference type="EMBL" id="KPM48633.1"/>
    </source>
</evidence>
<dbReference type="InterPro" id="IPR024935">
    <property type="entry name" value="Rubredoxin_dom"/>
</dbReference>
<evidence type="ECO:0000256" key="3">
    <source>
        <dbReference type="ARBA" id="ARBA00022723"/>
    </source>
</evidence>
<keyword evidence="5" id="KW-0408">Iron</keyword>
<keyword evidence="2" id="KW-0813">Transport</keyword>
<proteinExistence type="predicted"/>
<dbReference type="Gene3D" id="2.20.28.10">
    <property type="match status" value="1"/>
</dbReference>
<dbReference type="GO" id="GO:0005506">
    <property type="term" value="F:iron ion binding"/>
    <property type="evidence" value="ECO:0007669"/>
    <property type="project" value="InterPro"/>
</dbReference>
<dbReference type="SUPFAM" id="SSF57802">
    <property type="entry name" value="Rubredoxin-like"/>
    <property type="match status" value="1"/>
</dbReference>
<gene>
    <name evidence="7" type="ORF">AFM12_08490</name>
</gene>
<dbReference type="CDD" id="cd00730">
    <property type="entry name" value="rubredoxin"/>
    <property type="match status" value="1"/>
</dbReference>
<dbReference type="Pfam" id="PF00301">
    <property type="entry name" value="Rubredoxin"/>
    <property type="match status" value="1"/>
</dbReference>
<comment type="caution">
    <text evidence="7">The sequence shown here is derived from an EMBL/GenBank/DDBJ whole genome shotgun (WGS) entry which is preliminary data.</text>
</comment>
<dbReference type="STRING" id="1605367.AFM12_08490"/>
<dbReference type="EMBL" id="LGTQ01000006">
    <property type="protein sequence ID" value="KPM48633.1"/>
    <property type="molecule type" value="Genomic_DNA"/>
</dbReference>
<dbReference type="RefSeq" id="WP_055146626.1">
    <property type="nucleotide sequence ID" value="NZ_JXSZ01000006.1"/>
</dbReference>
<dbReference type="Proteomes" id="UP000050454">
    <property type="component" value="Unassembled WGS sequence"/>
</dbReference>
<dbReference type="GO" id="GO:0009055">
    <property type="term" value="F:electron transfer activity"/>
    <property type="evidence" value="ECO:0007669"/>
    <property type="project" value="TreeGrafter"/>
</dbReference>
<protein>
    <recommendedName>
        <fullName evidence="6">Rubredoxin-like domain-containing protein</fullName>
    </recommendedName>
</protein>
<dbReference type="PANTHER" id="PTHR47627">
    <property type="entry name" value="RUBREDOXIN"/>
    <property type="match status" value="1"/>
</dbReference>
<evidence type="ECO:0000256" key="5">
    <source>
        <dbReference type="ARBA" id="ARBA00023004"/>
    </source>
</evidence>
<comment type="cofactor">
    <cofactor evidence="1">
        <name>Fe(3+)</name>
        <dbReference type="ChEBI" id="CHEBI:29034"/>
    </cofactor>
</comment>
<dbReference type="AlphaFoldDB" id="A0A0P7C342"/>
<evidence type="ECO:0000256" key="2">
    <source>
        <dbReference type="ARBA" id="ARBA00022448"/>
    </source>
</evidence>
<dbReference type="OrthoDB" id="9758182at2"/>
<accession>A0A0P7C342</accession>
<feature type="domain" description="Rubredoxin-like" evidence="6">
    <location>
        <begin position="414"/>
        <end position="465"/>
    </location>
</feature>
<dbReference type="PANTHER" id="PTHR47627:SF1">
    <property type="entry name" value="RUBREDOXIN-1-RELATED"/>
    <property type="match status" value="1"/>
</dbReference>
<evidence type="ECO:0000313" key="8">
    <source>
        <dbReference type="Proteomes" id="UP000050454"/>
    </source>
</evidence>
<reference evidence="7 8" key="1">
    <citation type="submission" date="2015-07" db="EMBL/GenBank/DDBJ databases">
        <title>The draft genome sequence of Leadbetterella sp. JN14-9.</title>
        <authorList>
            <person name="Liu Y."/>
            <person name="Du J."/>
            <person name="Shao Z."/>
        </authorList>
    </citation>
    <scope>NUCLEOTIDE SEQUENCE [LARGE SCALE GENOMIC DNA]</scope>
    <source>
        <strain evidence="7 8">JN14-9</strain>
    </source>
</reference>